<organism evidence="4 5">
    <name type="scientific">Labilibaculum filiforme</name>
    <dbReference type="NCBI Taxonomy" id="1940526"/>
    <lineage>
        <taxon>Bacteria</taxon>
        <taxon>Pseudomonadati</taxon>
        <taxon>Bacteroidota</taxon>
        <taxon>Bacteroidia</taxon>
        <taxon>Marinilabiliales</taxon>
        <taxon>Marinifilaceae</taxon>
        <taxon>Labilibaculum</taxon>
    </lineage>
</organism>
<dbReference type="InterPro" id="IPR008964">
    <property type="entry name" value="Invasin/intimin_cell_adhesion"/>
</dbReference>
<sequence length="1027" mass="114089">MTIKPIKILMFSLLLSIGIQVIAQTKDASDFFNSLSAERVASDNSILWEQVAPGNAGFANLLRYHPTIPELVVLCPDMWNIYQSNNNGSEWYSIKDPDGNGDFYHIRDLYYSPSDANFGLAIESSRLWKTVDTGKTWSQIPNCPWYTKDADGFDKDGWKKKVASLAIDPNNKNVWFVGGGSNVRGQEWLSCYKEITATQPHGTTADNEGKLWRTKDGGASWQLTNSGIDAKAQVGRIIVNPKNSQQVFAASNYGIYRSDNGGSNWTQISAGKLHNDIVMDMDFYYNATTNQFALYAIDQVQYHANGNTTKCTGGIFKSIDNGDNWTSITGDLGLDINQLTGGTPASYYKYIANWFGITEAVAKSTYPNLPTHALQCFNMISVDPSRENALYIGFADPQIANSIVPGRIWTTNNDGEKWINTARLYGDIWAADKEYWESRGNPYHENMSVGHESPHMQSGNNYALRSTRGIAVGVDGSVMMISDHSTMLSTDHGETWHQMDEDYTAEGNIIGHGNSNLPALTIAQDKRYETAILGSGEHRVWIPTNDSPDDRQALKFIKSAQESVISMAFDPYDNQTIYSTSSRQAKKQNIFKSTDGGLNWENYGVATPATNAWLDDFYTNALTIDPIDNNYFYFGITKIENASKSKQGGFYFSDDHGKTFSQRNNGLPSPSRIKDIEFDPRDNTRASLFVAAEKNAFSQEVPIAAGGLYHSSDRGANWTKVNTPLSVEGVNYIAIDHTNRMYITTGYRGGGDGVWYTDDFGTTWNQAFKYAGAECIDISPFDHNLLVITVEYLSKNPGVFVSRDRGLTWAKSNKNIGSPNHIEDIKFNIQNPSELWLATLGCGFYKGKIENGNSIQAIKVSPKVIEYKAGNNQQITAEIIQNQYKNETIVWKSDNPAVVTVDQNGLITPVSNGKATIWATIFNGRFSDQCVVVVPENTVVGIGEILDPKNQIPTNNNVFINPTIVKDAFSISGANKESAINIYSMQGNKVFETKNVNTINISDFKAGIYIVEILYEQTRITKKIVKI</sequence>
<gene>
    <name evidence="4" type="ORF">BZG02_14045</name>
</gene>
<evidence type="ECO:0000256" key="1">
    <source>
        <dbReference type="ARBA" id="ARBA00022737"/>
    </source>
</evidence>
<dbReference type="RefSeq" id="WP_101262082.1">
    <property type="nucleotide sequence ID" value="NZ_MVDD01000010.1"/>
</dbReference>
<evidence type="ECO:0000256" key="2">
    <source>
        <dbReference type="SAM" id="SignalP"/>
    </source>
</evidence>
<dbReference type="InterPro" id="IPR003343">
    <property type="entry name" value="Big_2"/>
</dbReference>
<accession>A0A2N3HVJ3</accession>
<name>A0A2N3HVJ3_9BACT</name>
<comment type="caution">
    <text evidence="4">The sequence shown here is derived from an EMBL/GenBank/DDBJ whole genome shotgun (WGS) entry which is preliminary data.</text>
</comment>
<reference evidence="4 5" key="1">
    <citation type="journal article" date="2017" name="Front. Microbiol.">
        <title>Labilibaculum manganireducens gen. nov., sp. nov. and Labilibaculum filiforme sp. nov., Novel Bacteroidetes Isolated from Subsurface Sediments of the Baltic Sea.</title>
        <authorList>
            <person name="Vandieken V."/>
            <person name="Marshall I.P."/>
            <person name="Niemann H."/>
            <person name="Engelen B."/>
            <person name="Cypionka H."/>
        </authorList>
    </citation>
    <scope>NUCLEOTIDE SEQUENCE [LARGE SCALE GENOMIC DNA]</scope>
    <source>
        <strain evidence="4 5">59.16B</strain>
    </source>
</reference>
<evidence type="ECO:0000259" key="3">
    <source>
        <dbReference type="SMART" id="SM00635"/>
    </source>
</evidence>
<dbReference type="Gene3D" id="2.130.10.10">
    <property type="entry name" value="YVTN repeat-like/Quinoprotein amine dehydrogenase"/>
    <property type="match status" value="4"/>
</dbReference>
<feature type="domain" description="BIG2" evidence="3">
    <location>
        <begin position="854"/>
        <end position="931"/>
    </location>
</feature>
<dbReference type="Proteomes" id="UP000233535">
    <property type="component" value="Unassembled WGS sequence"/>
</dbReference>
<dbReference type="InterPro" id="IPR015943">
    <property type="entry name" value="WD40/YVTN_repeat-like_dom_sf"/>
</dbReference>
<evidence type="ECO:0000313" key="4">
    <source>
        <dbReference type="EMBL" id="PKQ62053.1"/>
    </source>
</evidence>
<dbReference type="EMBL" id="MVDD01000010">
    <property type="protein sequence ID" value="PKQ62053.1"/>
    <property type="molecule type" value="Genomic_DNA"/>
</dbReference>
<dbReference type="Gene3D" id="2.60.40.1080">
    <property type="match status" value="1"/>
</dbReference>
<dbReference type="SMART" id="SM00635">
    <property type="entry name" value="BID_2"/>
    <property type="match status" value="1"/>
</dbReference>
<keyword evidence="5" id="KW-1185">Reference proteome</keyword>
<dbReference type="PANTHER" id="PTHR43739:SF5">
    <property type="entry name" value="EXO-ALPHA-SIALIDASE"/>
    <property type="match status" value="1"/>
</dbReference>
<dbReference type="NCBIfam" id="TIGR04183">
    <property type="entry name" value="Por_Secre_tail"/>
    <property type="match status" value="1"/>
</dbReference>
<feature type="signal peptide" evidence="2">
    <location>
        <begin position="1"/>
        <end position="23"/>
    </location>
</feature>
<keyword evidence="1" id="KW-0677">Repeat</keyword>
<dbReference type="SUPFAM" id="SSF49373">
    <property type="entry name" value="Invasin/intimin cell-adhesion fragments"/>
    <property type="match status" value="1"/>
</dbReference>
<dbReference type="SUPFAM" id="SSF110296">
    <property type="entry name" value="Oligoxyloglucan reducing end-specific cellobiohydrolase"/>
    <property type="match status" value="2"/>
</dbReference>
<evidence type="ECO:0000313" key="5">
    <source>
        <dbReference type="Proteomes" id="UP000233535"/>
    </source>
</evidence>
<dbReference type="InterPro" id="IPR026444">
    <property type="entry name" value="Secre_tail"/>
</dbReference>
<dbReference type="Pfam" id="PF18962">
    <property type="entry name" value="Por_Secre_tail"/>
    <property type="match status" value="1"/>
</dbReference>
<dbReference type="AlphaFoldDB" id="A0A2N3HVJ3"/>
<proteinExistence type="predicted"/>
<dbReference type="OrthoDB" id="9757809at2"/>
<dbReference type="PANTHER" id="PTHR43739">
    <property type="entry name" value="XYLOGLUCANASE (EUROFUNG)"/>
    <property type="match status" value="1"/>
</dbReference>
<protein>
    <recommendedName>
        <fullName evidence="3">BIG2 domain-containing protein</fullName>
    </recommendedName>
</protein>
<keyword evidence="2" id="KW-0732">Signal</keyword>
<dbReference type="Pfam" id="PF02368">
    <property type="entry name" value="Big_2"/>
    <property type="match status" value="1"/>
</dbReference>
<dbReference type="Pfam" id="PF15902">
    <property type="entry name" value="Sortilin-Vps10"/>
    <property type="match status" value="1"/>
</dbReference>
<dbReference type="InterPro" id="IPR031778">
    <property type="entry name" value="Sortilin_N"/>
</dbReference>
<dbReference type="CDD" id="cd15482">
    <property type="entry name" value="Sialidase_non-viral"/>
    <property type="match status" value="1"/>
</dbReference>
<dbReference type="GO" id="GO:0010411">
    <property type="term" value="P:xyloglucan metabolic process"/>
    <property type="evidence" value="ECO:0007669"/>
    <property type="project" value="TreeGrafter"/>
</dbReference>
<dbReference type="InterPro" id="IPR052025">
    <property type="entry name" value="Xyloglucanase_GH74"/>
</dbReference>
<feature type="chain" id="PRO_5014917279" description="BIG2 domain-containing protein" evidence="2">
    <location>
        <begin position="24"/>
        <end position="1027"/>
    </location>
</feature>